<reference evidence="3" key="1">
    <citation type="submission" date="2022-12" db="EMBL/GenBank/DDBJ databases">
        <title>Paracoccus onchidii sp. nov., isolated from a marine invertebrate from the South China Sea.</title>
        <authorList>
            <person name="Xu S."/>
            <person name="Liu Z."/>
            <person name="Xu Y."/>
        </authorList>
    </citation>
    <scope>NUCLEOTIDE SEQUENCE</scope>
    <source>
        <strain evidence="3">Z330</strain>
    </source>
</reference>
<dbReference type="EMBL" id="JAQBIE010000026">
    <property type="protein sequence ID" value="MDB6179110.1"/>
    <property type="molecule type" value="Genomic_DNA"/>
</dbReference>
<accession>A0ABT4ZIC8</accession>
<dbReference type="InterPro" id="IPR044144">
    <property type="entry name" value="SAF_UxaA/GarD"/>
</dbReference>
<keyword evidence="4" id="KW-1185">Reference proteome</keyword>
<dbReference type="InterPro" id="IPR013974">
    <property type="entry name" value="SAF"/>
</dbReference>
<dbReference type="PANTHER" id="PTHR30536">
    <property type="entry name" value="ALTRONATE/GALACTARATE DEHYDRATASE"/>
    <property type="match status" value="1"/>
</dbReference>
<dbReference type="CDD" id="cd11613">
    <property type="entry name" value="SAF_AH_GD"/>
    <property type="match status" value="1"/>
</dbReference>
<gene>
    <name evidence="3" type="ORF">PAF17_16590</name>
</gene>
<sequence>MTIPAYQIHPDDMVAYMLREAPRGATVATPNRTLLARADIPVFHKIALHDIAAGDTVWRGGWPIGHATRNIPAGAHVHTHNLASAYSKTRKIT</sequence>
<dbReference type="Pfam" id="PF08666">
    <property type="entry name" value="SAF"/>
    <property type="match status" value="1"/>
</dbReference>
<evidence type="ECO:0000259" key="2">
    <source>
        <dbReference type="SMART" id="SM00858"/>
    </source>
</evidence>
<evidence type="ECO:0000313" key="3">
    <source>
        <dbReference type="EMBL" id="MDB6179110.1"/>
    </source>
</evidence>
<dbReference type="RefSeq" id="WP_271890211.1">
    <property type="nucleotide sequence ID" value="NZ_JAQBIE010000026.1"/>
</dbReference>
<keyword evidence="3" id="KW-0378">Hydrolase</keyword>
<keyword evidence="1" id="KW-0456">Lyase</keyword>
<proteinExistence type="predicted"/>
<dbReference type="GO" id="GO:0016787">
    <property type="term" value="F:hydrolase activity"/>
    <property type="evidence" value="ECO:0007669"/>
    <property type="project" value="UniProtKB-KW"/>
</dbReference>
<dbReference type="InterPro" id="IPR052172">
    <property type="entry name" value="UxaA_altronate/galactarate_dh"/>
</dbReference>
<feature type="domain" description="SAF" evidence="2">
    <location>
        <begin position="12"/>
        <end position="83"/>
    </location>
</feature>
<dbReference type="SMART" id="SM00858">
    <property type="entry name" value="SAF"/>
    <property type="match status" value="1"/>
</dbReference>
<dbReference type="Proteomes" id="UP001165641">
    <property type="component" value="Unassembled WGS sequence"/>
</dbReference>
<comment type="caution">
    <text evidence="3">The sequence shown here is derived from an EMBL/GenBank/DDBJ whole genome shotgun (WGS) entry which is preliminary data.</text>
</comment>
<dbReference type="PANTHER" id="PTHR30536:SF5">
    <property type="entry name" value="ALTRONATE DEHYDRATASE"/>
    <property type="match status" value="1"/>
</dbReference>
<evidence type="ECO:0000256" key="1">
    <source>
        <dbReference type="ARBA" id="ARBA00023239"/>
    </source>
</evidence>
<protein>
    <submittedName>
        <fullName evidence="3">UxaA family hydrolase</fullName>
    </submittedName>
</protein>
<name>A0ABT4ZIC8_9RHOB</name>
<evidence type="ECO:0000313" key="4">
    <source>
        <dbReference type="Proteomes" id="UP001165641"/>
    </source>
</evidence>
<dbReference type="Gene3D" id="2.30.130.110">
    <property type="match status" value="1"/>
</dbReference>
<organism evidence="3 4">
    <name type="scientific">Paracoccus onchidii</name>
    <dbReference type="NCBI Taxonomy" id="3017813"/>
    <lineage>
        <taxon>Bacteria</taxon>
        <taxon>Pseudomonadati</taxon>
        <taxon>Pseudomonadota</taxon>
        <taxon>Alphaproteobacteria</taxon>
        <taxon>Rhodobacterales</taxon>
        <taxon>Paracoccaceae</taxon>
        <taxon>Paracoccus</taxon>
    </lineage>
</organism>